<organism evidence="1">
    <name type="scientific">Grateloupia filicina</name>
    <dbReference type="NCBI Taxonomy" id="31455"/>
    <lineage>
        <taxon>Eukaryota</taxon>
        <taxon>Rhodophyta</taxon>
        <taxon>Florideophyceae</taxon>
        <taxon>Rhodymeniophycidae</taxon>
        <taxon>Halymeniales</taxon>
        <taxon>Halymeniaceae</taxon>
        <taxon>Grateloupia</taxon>
    </lineage>
</organism>
<protein>
    <submittedName>
        <fullName evidence="1">Uncharacterized protein</fullName>
    </submittedName>
</protein>
<name>A0A2S1FWY3_9FLOR</name>
<reference evidence="1" key="1">
    <citation type="submission" date="2017-12" db="EMBL/GenBank/DDBJ databases">
        <title>Complete Sequences of the chloroplast DNA of the Grateloupia filicina.</title>
        <authorList>
            <person name="Liu T."/>
            <person name="Liu C."/>
            <person name="Li Y."/>
        </authorList>
    </citation>
    <scope>NUCLEOTIDE SEQUENCE</scope>
</reference>
<sequence length="472" mass="54356">MTLTGSRLFDPSAISIPLATLSCICEELQALKRIFFNSCKASDSSPYILVKSRNQVIDNNIGSKSNLDSHFSCIKKEILNSNHAEDFVCLCNNLNPGYQSASEADWRFCSIVANFINPRWLYQDQAKILEYIFVNARKNRDKNHRTDYLQKTIGKVLMARNNSNKIRNSFAEKRSLNQNNLNPRIISSSKNKKCKVDKNAIIKICNTMKIFHLGRSIKNFEYSNDVEDNYLKATIPSSLNHIDLRYYIQLLFQYIDAVEQLPDIKLAQTEFLPININLILKNSNSSTGGKSYNHFQASLNKLSDVTLVYNKKITSDGLYRAHKESLLSYKILHQRFRKGVTVNDSNQWRKLAVKMHPIILDISKEATYNYSLFNKNSYNSLSSDKIKLLYYYACCLTFPGGHPVKLSLDNLLSLWPPTNLRQVKQKRKQEMIQLLQDFAALESKLDDLDISLIYLNYEIVGINLKKRKLKVI</sequence>
<dbReference type="InterPro" id="IPR010778">
    <property type="entry name" value="DUF1368"/>
</dbReference>
<accession>A0A2S1FWY3</accession>
<dbReference type="PROSITE" id="PS51257">
    <property type="entry name" value="PROKAR_LIPOPROTEIN"/>
    <property type="match status" value="1"/>
</dbReference>
<evidence type="ECO:0000313" key="1">
    <source>
        <dbReference type="EMBL" id="AWD77281.1"/>
    </source>
</evidence>
<dbReference type="EMBL" id="MG598531">
    <property type="protein sequence ID" value="AWD77281.1"/>
    <property type="molecule type" value="Genomic_DNA"/>
</dbReference>
<keyword evidence="1" id="KW-0150">Chloroplast</keyword>
<proteinExistence type="predicted"/>
<keyword evidence="1" id="KW-0934">Plastid</keyword>
<geneLocation type="chloroplast" evidence="1"/>
<gene>
    <name evidence="1" type="ORF">Grafi_p221</name>
</gene>
<dbReference type="AlphaFoldDB" id="A0A2S1FWY3"/>
<dbReference type="Pfam" id="PF07112">
    <property type="entry name" value="DUF1368"/>
    <property type="match status" value="1"/>
</dbReference>